<dbReference type="EMBL" id="JAEVHI010000005">
    <property type="protein sequence ID" value="KAG5291047.1"/>
    <property type="molecule type" value="Genomic_DNA"/>
</dbReference>
<name>A0A8H8CV81_AJECA</name>
<reference evidence="1 2" key="1">
    <citation type="submission" date="2021-01" db="EMBL/GenBank/DDBJ databases">
        <title>Chromosome-level genome assembly of a human fungal pathogen reveals clustering of transcriptionally co-regulated genes.</title>
        <authorList>
            <person name="Voorhies M."/>
            <person name="Cohen S."/>
            <person name="Shea T.P."/>
            <person name="Petrus S."/>
            <person name="Munoz J.F."/>
            <person name="Poplawski S."/>
            <person name="Goldman W.E."/>
            <person name="Michael T."/>
            <person name="Cuomo C.A."/>
            <person name="Sil A."/>
            <person name="Beyhan S."/>
        </authorList>
    </citation>
    <scope>NUCLEOTIDE SEQUENCE [LARGE SCALE GENOMIC DNA]</scope>
    <source>
        <strain evidence="1 2">G184AR</strain>
    </source>
</reference>
<accession>A0A8H8CV81</accession>
<comment type="caution">
    <text evidence="1">The sequence shown here is derived from an EMBL/GenBank/DDBJ whole genome shotgun (WGS) entry which is preliminary data.</text>
</comment>
<proteinExistence type="predicted"/>
<evidence type="ECO:0000313" key="1">
    <source>
        <dbReference type="EMBL" id="KAG5291047.1"/>
    </source>
</evidence>
<protein>
    <submittedName>
        <fullName evidence="1">Uncharacterized protein</fullName>
    </submittedName>
</protein>
<dbReference type="AlphaFoldDB" id="A0A8H8CV81"/>
<dbReference type="Proteomes" id="UP000670092">
    <property type="component" value="Unassembled WGS sequence"/>
</dbReference>
<gene>
    <name evidence="1" type="ORF">I7I52_08250</name>
</gene>
<evidence type="ECO:0000313" key="2">
    <source>
        <dbReference type="Proteomes" id="UP000670092"/>
    </source>
</evidence>
<organism evidence="1 2">
    <name type="scientific">Ajellomyces capsulatus</name>
    <name type="common">Darling's disease fungus</name>
    <name type="synonym">Histoplasma capsulatum</name>
    <dbReference type="NCBI Taxonomy" id="5037"/>
    <lineage>
        <taxon>Eukaryota</taxon>
        <taxon>Fungi</taxon>
        <taxon>Dikarya</taxon>
        <taxon>Ascomycota</taxon>
        <taxon>Pezizomycotina</taxon>
        <taxon>Eurotiomycetes</taxon>
        <taxon>Eurotiomycetidae</taxon>
        <taxon>Onygenales</taxon>
        <taxon>Ajellomycetaceae</taxon>
        <taxon>Histoplasma</taxon>
    </lineage>
</organism>
<dbReference type="VEuPathDB" id="FungiDB:I7I52_08250"/>
<sequence>MYMYNENAIETETSPFLNGTSYGFDRKLEFTSSTTHSSLISSPLLSSPFSAVFLLFFFPPCPPKQQLATTTLLHSAMKRYILGPTTSLLDLLISASRCYVGRVTKDNSKAGVRILH</sequence>